<protein>
    <submittedName>
        <fullName evidence="1">Uncharacterized protein</fullName>
    </submittedName>
</protein>
<organism evidence="1 2">
    <name type="scientific">Marchantia polymorpha subsp. ruderalis</name>
    <dbReference type="NCBI Taxonomy" id="1480154"/>
    <lineage>
        <taxon>Eukaryota</taxon>
        <taxon>Viridiplantae</taxon>
        <taxon>Streptophyta</taxon>
        <taxon>Embryophyta</taxon>
        <taxon>Marchantiophyta</taxon>
        <taxon>Marchantiopsida</taxon>
        <taxon>Marchantiidae</taxon>
        <taxon>Marchantiales</taxon>
        <taxon>Marchantiaceae</taxon>
        <taxon>Marchantia</taxon>
    </lineage>
</organism>
<proteinExistence type="predicted"/>
<name>A0A176VY69_MARPO</name>
<sequence length="216" mass="24064">MGSRHGGREIISGKRPRLPCVREKKKGRRELFHDVLPSDSARQGDQGHPGGVKYAYAEFYLASNALCQSRNFELRASATGLRSNGPTIACAAEALTKPRGPPGSLACWLAEWQQHGWLTGWAGRTDKEVQYPQLTKYSSLHVNLVSLVGPKDTLQWQQYGYSYVRKGLELIIAEVDSSGAYQQREATCWDRWEGGSCHAEILDCSLLLKPSKKRTT</sequence>
<dbReference type="EMBL" id="LVLJ01002341">
    <property type="protein sequence ID" value="OAE25333.1"/>
    <property type="molecule type" value="Genomic_DNA"/>
</dbReference>
<keyword evidence="2" id="KW-1185">Reference proteome</keyword>
<accession>A0A176VY69</accession>
<evidence type="ECO:0000313" key="2">
    <source>
        <dbReference type="Proteomes" id="UP000077202"/>
    </source>
</evidence>
<reference evidence="1" key="1">
    <citation type="submission" date="2016-03" db="EMBL/GenBank/DDBJ databases">
        <title>Mechanisms controlling the formation of the plant cell surface in tip-growing cells are functionally conserved among land plants.</title>
        <authorList>
            <person name="Honkanen S."/>
            <person name="Jones V.A."/>
            <person name="Morieri G."/>
            <person name="Champion C."/>
            <person name="Hetherington A.J."/>
            <person name="Kelly S."/>
            <person name="Saint-Marcoux D."/>
            <person name="Proust H."/>
            <person name="Prescott H."/>
            <person name="Dolan L."/>
        </authorList>
    </citation>
    <scope>NUCLEOTIDE SEQUENCE [LARGE SCALE GENOMIC DNA]</scope>
    <source>
        <tissue evidence="1">Whole gametophyte</tissue>
    </source>
</reference>
<dbReference type="AlphaFoldDB" id="A0A176VY69"/>
<comment type="caution">
    <text evidence="1">The sequence shown here is derived from an EMBL/GenBank/DDBJ whole genome shotgun (WGS) entry which is preliminary data.</text>
</comment>
<evidence type="ECO:0000313" key="1">
    <source>
        <dbReference type="EMBL" id="OAE25333.1"/>
    </source>
</evidence>
<gene>
    <name evidence="1" type="ORF">AXG93_4620s1470</name>
</gene>
<dbReference type="Proteomes" id="UP000077202">
    <property type="component" value="Unassembled WGS sequence"/>
</dbReference>